<sequence length="343" mass="38220">MSRDRKNYEDTAQEILSKLIWIETTLKKNVLVPPTVVYANTVTGGGRDKITEDNGGGGGGNADATLQVIRRVSSPMDVNGAATVERIVENAERLERSLEVLVEEARDDSERRAAASQLAGRLRWFREDLNRSDGQLDELLVEYDGYRKAYYRLRQPSERRVSCCASTNDETFVSTDDETFVPTDDETFVSTDRSHPGPPPPPRGIPGRDETLPRNSPVRDETPPRDSPVKDETPREGNPDQDDYHFTDRSPDAPNGDDGVTEATPDVHAHCRRPDANAHGGLYKCPGLLDVTKCNHGSEELRSECTCGTVDENANDPDDWKSLLRRYCCFCLPIECSASLYMK</sequence>
<organism evidence="3 4">
    <name type="scientific">Sipha flava</name>
    <name type="common">yellow sugarcane aphid</name>
    <dbReference type="NCBI Taxonomy" id="143950"/>
    <lineage>
        <taxon>Eukaryota</taxon>
        <taxon>Metazoa</taxon>
        <taxon>Ecdysozoa</taxon>
        <taxon>Arthropoda</taxon>
        <taxon>Hexapoda</taxon>
        <taxon>Insecta</taxon>
        <taxon>Pterygota</taxon>
        <taxon>Neoptera</taxon>
        <taxon>Paraneoptera</taxon>
        <taxon>Hemiptera</taxon>
        <taxon>Sternorrhyncha</taxon>
        <taxon>Aphidomorpha</taxon>
        <taxon>Aphidoidea</taxon>
        <taxon>Aphididae</taxon>
        <taxon>Sipha</taxon>
    </lineage>
</organism>
<reference evidence="4" key="1">
    <citation type="submission" date="2025-08" db="UniProtKB">
        <authorList>
            <consortium name="RefSeq"/>
        </authorList>
    </citation>
    <scope>IDENTIFICATION</scope>
    <source>
        <tissue evidence="4">Whole body</tissue>
    </source>
</reference>
<evidence type="ECO:0000313" key="4">
    <source>
        <dbReference type="RefSeq" id="XP_025419750.1"/>
    </source>
</evidence>
<dbReference type="Proteomes" id="UP000694846">
    <property type="component" value="Unplaced"/>
</dbReference>
<accession>A0A8B8GAG2</accession>
<keyword evidence="1" id="KW-0175">Coiled coil</keyword>
<evidence type="ECO:0000313" key="3">
    <source>
        <dbReference type="Proteomes" id="UP000694846"/>
    </source>
</evidence>
<dbReference type="GeneID" id="112690034"/>
<feature type="region of interest" description="Disordered" evidence="2">
    <location>
        <begin position="175"/>
        <end position="265"/>
    </location>
</feature>
<feature type="coiled-coil region" evidence="1">
    <location>
        <begin position="84"/>
        <end position="111"/>
    </location>
</feature>
<dbReference type="RefSeq" id="XP_025419750.1">
    <property type="nucleotide sequence ID" value="XM_025563965.1"/>
</dbReference>
<protein>
    <submittedName>
        <fullName evidence="4">Uncharacterized protein LOC112690034 isoform X1</fullName>
    </submittedName>
</protein>
<dbReference type="OrthoDB" id="10622451at2759"/>
<gene>
    <name evidence="4" type="primary">LOC112690034</name>
</gene>
<evidence type="ECO:0000256" key="1">
    <source>
        <dbReference type="SAM" id="Coils"/>
    </source>
</evidence>
<keyword evidence="3" id="KW-1185">Reference proteome</keyword>
<dbReference type="AlphaFoldDB" id="A0A8B8GAG2"/>
<evidence type="ECO:0000256" key="2">
    <source>
        <dbReference type="SAM" id="MobiDB-lite"/>
    </source>
</evidence>
<name>A0A8B8GAG2_9HEMI</name>
<proteinExistence type="predicted"/>
<feature type="compositionally biased region" description="Acidic residues" evidence="2">
    <location>
        <begin position="175"/>
        <end position="187"/>
    </location>
</feature>
<feature type="compositionally biased region" description="Basic and acidic residues" evidence="2">
    <location>
        <begin position="206"/>
        <end position="251"/>
    </location>
</feature>